<proteinExistence type="predicted"/>
<dbReference type="AlphaFoldDB" id="L8HK67"/>
<evidence type="ECO:0000313" key="3">
    <source>
        <dbReference type="Proteomes" id="UP000011083"/>
    </source>
</evidence>
<dbReference type="VEuPathDB" id="AmoebaDB:ACA1_350370"/>
<dbReference type="EMBL" id="KB007802">
    <property type="protein sequence ID" value="ELR25592.1"/>
    <property type="molecule type" value="Genomic_DNA"/>
</dbReference>
<reference evidence="2 3" key="1">
    <citation type="journal article" date="2013" name="Genome Biol.">
        <title>Genome of Acanthamoeba castellanii highlights extensive lateral gene transfer and early evolution of tyrosine kinase signaling.</title>
        <authorList>
            <person name="Clarke M."/>
            <person name="Lohan A.J."/>
            <person name="Liu B."/>
            <person name="Lagkouvardos I."/>
            <person name="Roy S."/>
            <person name="Zafar N."/>
            <person name="Bertelli C."/>
            <person name="Schilde C."/>
            <person name="Kianianmomeni A."/>
            <person name="Burglin T.R."/>
            <person name="Frech C."/>
            <person name="Turcotte B."/>
            <person name="Kopec K.O."/>
            <person name="Synnott J.M."/>
            <person name="Choo C."/>
            <person name="Paponov I."/>
            <person name="Finkler A."/>
            <person name="Soon Heng Tan C."/>
            <person name="Hutchins A.P."/>
            <person name="Weinmeier T."/>
            <person name="Rattei T."/>
            <person name="Chu J.S."/>
            <person name="Gimenez G."/>
            <person name="Irimia M."/>
            <person name="Rigden D.J."/>
            <person name="Fitzpatrick D.A."/>
            <person name="Lorenzo-Morales J."/>
            <person name="Bateman A."/>
            <person name="Chiu C.H."/>
            <person name="Tang P."/>
            <person name="Hegemann P."/>
            <person name="Fromm H."/>
            <person name="Raoult D."/>
            <person name="Greub G."/>
            <person name="Miranda-Saavedra D."/>
            <person name="Chen N."/>
            <person name="Nash P."/>
            <person name="Ginger M.L."/>
            <person name="Horn M."/>
            <person name="Schaap P."/>
            <person name="Caler L."/>
            <person name="Loftus B."/>
        </authorList>
    </citation>
    <scope>NUCLEOTIDE SEQUENCE [LARGE SCALE GENOMIC DNA]</scope>
    <source>
        <strain evidence="2 3">Neff</strain>
    </source>
</reference>
<gene>
    <name evidence="2" type="ORF">ACA1_350370</name>
</gene>
<accession>L8HK67</accession>
<keyword evidence="3" id="KW-1185">Reference proteome</keyword>
<organism evidence="2 3">
    <name type="scientific">Acanthamoeba castellanii (strain ATCC 30010 / Neff)</name>
    <dbReference type="NCBI Taxonomy" id="1257118"/>
    <lineage>
        <taxon>Eukaryota</taxon>
        <taxon>Amoebozoa</taxon>
        <taxon>Discosea</taxon>
        <taxon>Longamoebia</taxon>
        <taxon>Centramoebida</taxon>
        <taxon>Acanthamoebidae</taxon>
        <taxon>Acanthamoeba</taxon>
    </lineage>
</organism>
<evidence type="ECO:0000256" key="1">
    <source>
        <dbReference type="SAM" id="MobiDB-lite"/>
    </source>
</evidence>
<name>L8HK67_ACACF</name>
<sequence length="112" mass="12529">MDGDERRKVRFGGGSSDEDEGMEMQEHKVPVLKINSNKGKDKYKDLFVIEPSSSDEEDDEADQVRFRLPQVMNGGDASEVQDPDGFSVRTRERRPTVTELIYEAASPGAHPS</sequence>
<protein>
    <submittedName>
        <fullName evidence="2">Uncharacterized protein</fullName>
    </submittedName>
</protein>
<dbReference type="KEGG" id="acan:ACA1_350370"/>
<dbReference type="RefSeq" id="XP_004357701.1">
    <property type="nucleotide sequence ID" value="XM_004357644.1"/>
</dbReference>
<feature type="region of interest" description="Disordered" evidence="1">
    <location>
        <begin position="1"/>
        <end position="28"/>
    </location>
</feature>
<dbReference type="Proteomes" id="UP000011083">
    <property type="component" value="Unassembled WGS sequence"/>
</dbReference>
<evidence type="ECO:0000313" key="2">
    <source>
        <dbReference type="EMBL" id="ELR25592.1"/>
    </source>
</evidence>
<dbReference type="GeneID" id="14926655"/>